<keyword evidence="5 12" id="KW-0235">DNA replication</keyword>
<feature type="domain" description="Toprim" evidence="15">
    <location>
        <begin position="257"/>
        <end position="338"/>
    </location>
</feature>
<dbReference type="PANTHER" id="PTHR30313">
    <property type="entry name" value="DNA PRIMASE"/>
    <property type="match status" value="1"/>
</dbReference>
<evidence type="ECO:0000256" key="3">
    <source>
        <dbReference type="ARBA" id="ARBA00022679"/>
    </source>
</evidence>
<dbReference type="GO" id="GO:0003899">
    <property type="term" value="F:DNA-directed RNA polymerase activity"/>
    <property type="evidence" value="ECO:0007669"/>
    <property type="project" value="UniProtKB-UniRule"/>
</dbReference>
<dbReference type="InterPro" id="IPR006171">
    <property type="entry name" value="TOPRIM_dom"/>
</dbReference>
<comment type="domain">
    <text evidence="12">Contains an N-terminal zinc-binding domain, a central core domain that contains the primase activity, and a C-terminal DnaB-binding domain.</text>
</comment>
<comment type="function">
    <text evidence="12 13">RNA polymerase that catalyzes the synthesis of short RNA molecules used as primers for DNA polymerase during DNA replication.</text>
</comment>
<keyword evidence="11 12" id="KW-0804">Transcription</keyword>
<sequence>MSRIPQEKIDEIRNSVDIVDVIGRYLSLHRHGRSYKALCPFHDDSDPSLSISQEKQIYMCFVCHNGGNVFTFLQNYLHIEWIEAVKMVAEIGHVDLSAYHLESYSQPVKEENKVYYDMHTEANRIYSYYLNTKSGTLARDYLAKRGFDEELIKRFDVGYAPSKNVLYEAFKHMGYQEIDMEKSGLVIESQRHYDRFNDRVMFALHDEYGRVVGFSGRIYKNGQEGAKYMNSPESDIFIKGQVLYNYHRCKDAVKKEGFVYINEGFMDVIAMSRAHHENCIALMGTALTQGHIRMLKKLTKNIVLCLDGDAPGQAAAYKAAAFLDEQGFDVKLILLPEGRDPDEIYSSEGQDALDAVLKDRLSLIDFMLIYESSKRDLRNYDDRRSLLDAGIKAIAKLTDRIDREHYIEKLSKLTDFSLDIVKEAVNDATLREVPTIDFNRQVNTQFARSFQNVANIVHNKYELAERNLLYYMLNEKAVADLYEAKLGFMYNEEYRVIASYVVDYYRHHVKLDVATLMDIIGPDHPQLVQTLSQVDDLHLPLPSDEKAINDYITIISKNAMKLKKNQLLEQLKDVLDPKARAQIVDEIINLQKENV</sequence>
<organism evidence="16 17">
    <name type="scientific">Intestinibaculum porci</name>
    <dbReference type="NCBI Taxonomy" id="2487118"/>
    <lineage>
        <taxon>Bacteria</taxon>
        <taxon>Bacillati</taxon>
        <taxon>Bacillota</taxon>
        <taxon>Erysipelotrichia</taxon>
        <taxon>Erysipelotrichales</taxon>
        <taxon>Erysipelotrichaceae</taxon>
        <taxon>Intestinibaculum</taxon>
    </lineage>
</organism>
<dbReference type="PANTHER" id="PTHR30313:SF2">
    <property type="entry name" value="DNA PRIMASE"/>
    <property type="match status" value="1"/>
</dbReference>
<dbReference type="SMART" id="SM00400">
    <property type="entry name" value="ZnF_CHCC"/>
    <property type="match status" value="1"/>
</dbReference>
<dbReference type="Pfam" id="PF13155">
    <property type="entry name" value="Toprim_2"/>
    <property type="match status" value="1"/>
</dbReference>
<dbReference type="OrthoDB" id="9803773at2"/>
<dbReference type="GO" id="GO:0003677">
    <property type="term" value="F:DNA binding"/>
    <property type="evidence" value="ECO:0007669"/>
    <property type="project" value="UniProtKB-KW"/>
</dbReference>
<evidence type="ECO:0000256" key="9">
    <source>
        <dbReference type="ARBA" id="ARBA00022842"/>
    </source>
</evidence>
<keyword evidence="3 12" id="KW-0808">Transferase</keyword>
<evidence type="ECO:0000256" key="13">
    <source>
        <dbReference type="PIRNR" id="PIRNR002811"/>
    </source>
</evidence>
<dbReference type="GO" id="GO:0000428">
    <property type="term" value="C:DNA-directed RNA polymerase complex"/>
    <property type="evidence" value="ECO:0007669"/>
    <property type="project" value="UniProtKB-KW"/>
</dbReference>
<dbReference type="Proteomes" id="UP000268059">
    <property type="component" value="Chromosome"/>
</dbReference>
<keyword evidence="1 12" id="KW-0240">DNA-directed RNA polymerase</keyword>
<keyword evidence="10 12" id="KW-0238">DNA-binding</keyword>
<dbReference type="InterPro" id="IPR016136">
    <property type="entry name" value="DNA_helicase_N/primase_C"/>
</dbReference>
<dbReference type="Gene3D" id="3.40.1360.10">
    <property type="match status" value="1"/>
</dbReference>
<dbReference type="InterPro" id="IPR019475">
    <property type="entry name" value="DNA_primase_DnaB-bd"/>
</dbReference>
<keyword evidence="8 12" id="KW-0862">Zinc</keyword>
<name>A0A3G9JGU8_9FIRM</name>
<comment type="subunit">
    <text evidence="12">Monomer. Interacts with DnaB.</text>
</comment>
<evidence type="ECO:0000256" key="12">
    <source>
        <dbReference type="HAMAP-Rule" id="MF_00974"/>
    </source>
</evidence>
<dbReference type="PROSITE" id="PS50880">
    <property type="entry name" value="TOPRIM"/>
    <property type="match status" value="1"/>
</dbReference>
<accession>A0A3G9JGU8</accession>
<dbReference type="Gene3D" id="3.90.980.10">
    <property type="entry name" value="DNA primase, catalytic core, N-terminal domain"/>
    <property type="match status" value="1"/>
</dbReference>
<evidence type="ECO:0000256" key="6">
    <source>
        <dbReference type="ARBA" id="ARBA00022723"/>
    </source>
</evidence>
<dbReference type="AlphaFoldDB" id="A0A3G9JGU8"/>
<dbReference type="GO" id="GO:0005737">
    <property type="term" value="C:cytoplasm"/>
    <property type="evidence" value="ECO:0007669"/>
    <property type="project" value="TreeGrafter"/>
</dbReference>
<dbReference type="CDD" id="cd03364">
    <property type="entry name" value="TOPRIM_DnaG_primases"/>
    <property type="match status" value="1"/>
</dbReference>
<dbReference type="GO" id="GO:1990077">
    <property type="term" value="C:primosome complex"/>
    <property type="evidence" value="ECO:0007669"/>
    <property type="project" value="UniProtKB-KW"/>
</dbReference>
<evidence type="ECO:0000256" key="11">
    <source>
        <dbReference type="ARBA" id="ARBA00023163"/>
    </source>
</evidence>
<dbReference type="InterPro" id="IPR002694">
    <property type="entry name" value="Znf_CHC2"/>
</dbReference>
<evidence type="ECO:0000256" key="2">
    <source>
        <dbReference type="ARBA" id="ARBA00022515"/>
    </source>
</evidence>
<evidence type="ECO:0000256" key="1">
    <source>
        <dbReference type="ARBA" id="ARBA00022478"/>
    </source>
</evidence>
<evidence type="ECO:0000256" key="7">
    <source>
        <dbReference type="ARBA" id="ARBA00022771"/>
    </source>
</evidence>
<evidence type="ECO:0000313" key="17">
    <source>
        <dbReference type="Proteomes" id="UP000268059"/>
    </source>
</evidence>
<reference evidence="16 17" key="1">
    <citation type="submission" date="2018-11" db="EMBL/GenBank/DDBJ databases">
        <title>Novel Erysipelotrichaceae bacterium isolated from small intestine of a swine.</title>
        <authorList>
            <person name="Kim J.S."/>
            <person name="Choe H."/>
            <person name="Lee Y.R."/>
            <person name="Kim K.M."/>
            <person name="Park D.S."/>
        </authorList>
    </citation>
    <scope>NUCLEOTIDE SEQUENCE [LARGE SCALE GENOMIC DNA]</scope>
    <source>
        <strain evidence="16 17">SG0102</strain>
    </source>
</reference>
<comment type="similarity">
    <text evidence="12 13">Belongs to the DnaG primase family.</text>
</comment>
<dbReference type="InterPro" id="IPR006295">
    <property type="entry name" value="DNA_primase_DnaG"/>
</dbReference>
<dbReference type="EMBL" id="AP019309">
    <property type="protein sequence ID" value="BBH27605.1"/>
    <property type="molecule type" value="Genomic_DNA"/>
</dbReference>
<keyword evidence="9" id="KW-0460">Magnesium</keyword>
<dbReference type="InterPro" id="IPR037068">
    <property type="entry name" value="DNA_primase_core_N_sf"/>
</dbReference>
<dbReference type="NCBIfam" id="TIGR01391">
    <property type="entry name" value="dnaG"/>
    <property type="match status" value="1"/>
</dbReference>
<keyword evidence="6 12" id="KW-0479">Metal-binding</keyword>
<dbReference type="Gene3D" id="1.10.860.10">
    <property type="entry name" value="DNAb Helicase, Chain A"/>
    <property type="match status" value="1"/>
</dbReference>
<dbReference type="GO" id="GO:0008270">
    <property type="term" value="F:zinc ion binding"/>
    <property type="evidence" value="ECO:0007669"/>
    <property type="project" value="UniProtKB-UniRule"/>
</dbReference>
<keyword evidence="17" id="KW-1185">Reference proteome</keyword>
<dbReference type="InterPro" id="IPR036977">
    <property type="entry name" value="DNA_primase_Znf_CHC2"/>
</dbReference>
<evidence type="ECO:0000256" key="4">
    <source>
        <dbReference type="ARBA" id="ARBA00022695"/>
    </source>
</evidence>
<evidence type="ECO:0000259" key="15">
    <source>
        <dbReference type="PROSITE" id="PS50880"/>
    </source>
</evidence>
<dbReference type="FunFam" id="3.90.580.10:FF:000001">
    <property type="entry name" value="DNA primase"/>
    <property type="match status" value="1"/>
</dbReference>
<dbReference type="EC" id="2.7.7.101" evidence="12"/>
<dbReference type="KEGG" id="ebm:SG0102_25390"/>
<evidence type="ECO:0000256" key="5">
    <source>
        <dbReference type="ARBA" id="ARBA00022705"/>
    </source>
</evidence>
<keyword evidence="7 12" id="KW-0863">Zinc-finger</keyword>
<dbReference type="Pfam" id="PF10410">
    <property type="entry name" value="DnaB_bind"/>
    <property type="match status" value="1"/>
</dbReference>
<dbReference type="SUPFAM" id="SSF56731">
    <property type="entry name" value="DNA primase core"/>
    <property type="match status" value="1"/>
</dbReference>
<protein>
    <recommendedName>
        <fullName evidence="12 13">DNA primase</fullName>
        <ecNumber evidence="12">2.7.7.101</ecNumber>
    </recommendedName>
</protein>
<dbReference type="Gene3D" id="3.90.580.10">
    <property type="entry name" value="Zinc finger, CHC2-type domain"/>
    <property type="match status" value="1"/>
</dbReference>
<evidence type="ECO:0000256" key="10">
    <source>
        <dbReference type="ARBA" id="ARBA00023125"/>
    </source>
</evidence>
<dbReference type="InterPro" id="IPR050219">
    <property type="entry name" value="DnaG_primase"/>
</dbReference>
<proteinExistence type="inferred from homology"/>
<dbReference type="GO" id="GO:0006269">
    <property type="term" value="P:DNA replication, synthesis of primer"/>
    <property type="evidence" value="ECO:0007669"/>
    <property type="project" value="UniProtKB-UniRule"/>
</dbReference>
<dbReference type="RefSeq" id="WP_125120313.1">
    <property type="nucleotide sequence ID" value="NZ_AP019309.1"/>
</dbReference>
<comment type="cofactor">
    <cofactor evidence="12 13 14">
        <name>Zn(2+)</name>
        <dbReference type="ChEBI" id="CHEBI:29105"/>
    </cofactor>
    <text evidence="12 13 14">Binds 1 zinc ion per monomer.</text>
</comment>
<dbReference type="SUPFAM" id="SSF57783">
    <property type="entry name" value="Zinc beta-ribbon"/>
    <property type="match status" value="1"/>
</dbReference>
<dbReference type="Pfam" id="PF08275">
    <property type="entry name" value="DNAG_N"/>
    <property type="match status" value="1"/>
</dbReference>
<dbReference type="InterPro" id="IPR013264">
    <property type="entry name" value="DNAG_N"/>
</dbReference>
<dbReference type="InterPro" id="IPR034151">
    <property type="entry name" value="TOPRIM_DnaG_bac"/>
</dbReference>
<feature type="zinc finger region" description="CHC2-type" evidence="12 14">
    <location>
        <begin position="39"/>
        <end position="63"/>
    </location>
</feature>
<gene>
    <name evidence="12 16" type="primary">dnaG</name>
    <name evidence="16" type="ORF">SG0102_25390</name>
</gene>
<dbReference type="SMART" id="SM00493">
    <property type="entry name" value="TOPRIM"/>
    <property type="match status" value="1"/>
</dbReference>
<dbReference type="InterPro" id="IPR030846">
    <property type="entry name" value="DnaG_bac"/>
</dbReference>
<keyword evidence="4 12" id="KW-0548">Nucleotidyltransferase</keyword>
<keyword evidence="2 12" id="KW-0639">Primosome</keyword>
<evidence type="ECO:0000256" key="8">
    <source>
        <dbReference type="ARBA" id="ARBA00022833"/>
    </source>
</evidence>
<comment type="catalytic activity">
    <reaction evidence="12">
        <text>ssDNA + n NTP = ssDNA/pppN(pN)n-1 hybrid + (n-1) diphosphate.</text>
        <dbReference type="EC" id="2.7.7.101"/>
    </reaction>
</comment>
<evidence type="ECO:0000313" key="16">
    <source>
        <dbReference type="EMBL" id="BBH27605.1"/>
    </source>
</evidence>
<dbReference type="InParanoid" id="A0A3G9JGU8"/>
<dbReference type="FunCoup" id="A0A3G9JGU8">
    <property type="interactions" value="291"/>
</dbReference>
<dbReference type="PIRSF" id="PIRSF002811">
    <property type="entry name" value="DnaG"/>
    <property type="match status" value="1"/>
</dbReference>
<dbReference type="HAMAP" id="MF_00974">
    <property type="entry name" value="DNA_primase_DnaG"/>
    <property type="match status" value="1"/>
</dbReference>
<evidence type="ECO:0000256" key="14">
    <source>
        <dbReference type="PIRSR" id="PIRSR002811-1"/>
    </source>
</evidence>
<dbReference type="Pfam" id="PF01807">
    <property type="entry name" value="Zn_ribbon_DnaG"/>
    <property type="match status" value="1"/>
</dbReference>